<feature type="domain" description="Cytochrome b5 heme-binding" evidence="6">
    <location>
        <begin position="328"/>
        <end position="404"/>
    </location>
</feature>
<evidence type="ECO:0000256" key="1">
    <source>
        <dbReference type="ARBA" id="ARBA00022617"/>
    </source>
</evidence>
<keyword evidence="2 4" id="KW-0479">Metal-binding</keyword>
<dbReference type="GO" id="GO:0020037">
    <property type="term" value="F:heme binding"/>
    <property type="evidence" value="ECO:0007669"/>
    <property type="project" value="UniProtKB-UniRule"/>
</dbReference>
<dbReference type="SUPFAM" id="SSF55856">
    <property type="entry name" value="Cytochrome b5-like heme/steroid binding domain"/>
    <property type="match status" value="1"/>
</dbReference>
<dbReference type="PRINTS" id="PR00363">
    <property type="entry name" value="CYTOCHROMEB5"/>
</dbReference>
<feature type="region of interest" description="Disordered" evidence="5">
    <location>
        <begin position="1"/>
        <end position="22"/>
    </location>
</feature>
<dbReference type="Pfam" id="PF00173">
    <property type="entry name" value="Cyt-b5"/>
    <property type="match status" value="1"/>
</dbReference>
<dbReference type="EMBL" id="LN714486">
    <property type="protein sequence ID" value="CEL69992.1"/>
    <property type="molecule type" value="Genomic_DNA"/>
</dbReference>
<dbReference type="GO" id="GO:0005737">
    <property type="term" value="C:cytoplasm"/>
    <property type="evidence" value="ECO:0007669"/>
    <property type="project" value="TreeGrafter"/>
</dbReference>
<evidence type="ECO:0000313" key="7">
    <source>
        <dbReference type="EMBL" id="CEL69992.1"/>
    </source>
</evidence>
<dbReference type="PANTHER" id="PTHR46237">
    <property type="entry name" value="CYTOCHROME B5 REDUCTASE 4 FAMILY MEMBER"/>
    <property type="match status" value="1"/>
</dbReference>
<dbReference type="PROSITE" id="PS00191">
    <property type="entry name" value="CYTOCHROME_B5_1"/>
    <property type="match status" value="1"/>
</dbReference>
<dbReference type="Gene3D" id="3.10.120.10">
    <property type="entry name" value="Cytochrome b5-like heme/steroid binding domain"/>
    <property type="match status" value="1"/>
</dbReference>
<keyword evidence="3 4" id="KW-0408">Iron</keyword>
<organism evidence="7">
    <name type="scientific">Neospora caninum (strain Liverpool)</name>
    <dbReference type="NCBI Taxonomy" id="572307"/>
    <lineage>
        <taxon>Eukaryota</taxon>
        <taxon>Sar</taxon>
        <taxon>Alveolata</taxon>
        <taxon>Apicomplexa</taxon>
        <taxon>Conoidasida</taxon>
        <taxon>Coccidia</taxon>
        <taxon>Eucoccidiorida</taxon>
        <taxon>Eimeriorina</taxon>
        <taxon>Sarcocystidae</taxon>
        <taxon>Neospora</taxon>
    </lineage>
</organism>
<name>A0A0F7UPC0_NEOCL</name>
<dbReference type="InterPro" id="IPR051872">
    <property type="entry name" value="Cytochrome_b5/Flavoprotein_Rdt"/>
</dbReference>
<dbReference type="PROSITE" id="PS50255">
    <property type="entry name" value="CYTOCHROME_B5_2"/>
    <property type="match status" value="1"/>
</dbReference>
<evidence type="ECO:0000256" key="2">
    <source>
        <dbReference type="ARBA" id="ARBA00022723"/>
    </source>
</evidence>
<evidence type="ECO:0000256" key="3">
    <source>
        <dbReference type="ARBA" id="ARBA00023004"/>
    </source>
</evidence>
<dbReference type="InterPro" id="IPR036400">
    <property type="entry name" value="Cyt_B5-like_heme/steroid_sf"/>
</dbReference>
<feature type="region of interest" description="Disordered" evidence="5">
    <location>
        <begin position="245"/>
        <end position="294"/>
    </location>
</feature>
<proteinExistence type="inferred from homology"/>
<comment type="similarity">
    <text evidence="4">Belongs to the cytochrome b5 family.</text>
</comment>
<dbReference type="InterPro" id="IPR001199">
    <property type="entry name" value="Cyt_B5-like_heme/steroid-bd"/>
</dbReference>
<sequence length="405" mass="42662">MEGRALSSLHSSSSSPSSSSRLVLGAGGRLTVALLECLPPDPSSSSGSARPPFSAGRFCVLEKTSYVWQRRERDAEALVKEFVRKMESLLLAYARRKNASQTGESHAPRGTASPPRVNVQVGTAEMDTEACHSVPDLRLLFAADSAPTHVRVFLEPAYESSNSSDAPPARSFFSPPLPFTPPAFDSPAAGNQPQASSVIPPVNVVVSEPVASSSSASSSSAASSSLSSSLPRLFVSSTVPRAAESQLPVSDLSPVSMRTPPSPSAGAYGGRDGRESARISPSAGRRKGEGSLGLAVPPGCGVGSQARFRDLMAADKGRLAACTAEGAPRRVSLEELSKHCTREDLWVALDGAVYDISSYVSFHPGGARILVDHAGTDISEVFRRYHAWVNAKHILEYNQVGVFEG</sequence>
<evidence type="ECO:0000256" key="4">
    <source>
        <dbReference type="RuleBase" id="RU362121"/>
    </source>
</evidence>
<reference evidence="7" key="1">
    <citation type="journal article" date="2015" name="PLoS ONE">
        <title>Comprehensive Evaluation of Toxoplasma gondii VEG and Neospora caninum LIV Genomes with Tachyzoite Stage Transcriptome and Proteome Defines Novel Transcript Features.</title>
        <authorList>
            <person name="Ramaprasad A."/>
            <person name="Mourier T."/>
            <person name="Naeem R."/>
            <person name="Malas T.B."/>
            <person name="Moussa E."/>
            <person name="Panigrahi A."/>
            <person name="Vermont S.J."/>
            <person name="Otto T.D."/>
            <person name="Wastling J."/>
            <person name="Pain A."/>
        </authorList>
    </citation>
    <scope>NUCLEOTIDE SEQUENCE</scope>
    <source>
        <strain evidence="7">Liverpool</strain>
    </source>
</reference>
<accession>A0A0F7UPC0</accession>
<keyword evidence="1 4" id="KW-0349">Heme</keyword>
<dbReference type="GO" id="GO:0046872">
    <property type="term" value="F:metal ion binding"/>
    <property type="evidence" value="ECO:0007669"/>
    <property type="project" value="UniProtKB-UniRule"/>
</dbReference>
<dbReference type="InterPro" id="IPR018506">
    <property type="entry name" value="Cyt_B5_heme-BS"/>
</dbReference>
<dbReference type="AlphaFoldDB" id="A0A0F7UPC0"/>
<feature type="compositionally biased region" description="Low complexity" evidence="5">
    <location>
        <begin position="7"/>
        <end position="20"/>
    </location>
</feature>
<dbReference type="GO" id="GO:0004128">
    <property type="term" value="F:cytochrome-b5 reductase activity, acting on NAD(P)H"/>
    <property type="evidence" value="ECO:0007669"/>
    <property type="project" value="TreeGrafter"/>
</dbReference>
<evidence type="ECO:0000256" key="5">
    <source>
        <dbReference type="SAM" id="MobiDB-lite"/>
    </source>
</evidence>
<dbReference type="PANTHER" id="PTHR46237:SF1">
    <property type="entry name" value="CYTOCHROME B5 REDUCTASE 4"/>
    <property type="match status" value="1"/>
</dbReference>
<protein>
    <submittedName>
        <fullName evidence="7">Cytochrome b5 family heme/steroid binding domain-containing protein</fullName>
    </submittedName>
</protein>
<evidence type="ECO:0000259" key="6">
    <source>
        <dbReference type="PROSITE" id="PS50255"/>
    </source>
</evidence>
<gene>
    <name evidence="7" type="ORF">BN1204_056850</name>
</gene>
<dbReference type="SMART" id="SM01117">
    <property type="entry name" value="Cyt-b5"/>
    <property type="match status" value="1"/>
</dbReference>